<organism evidence="1 2">
    <name type="scientific">Streptococcus pneumoniae</name>
    <dbReference type="NCBI Taxonomy" id="1313"/>
    <lineage>
        <taxon>Bacteria</taxon>
        <taxon>Bacillati</taxon>
        <taxon>Bacillota</taxon>
        <taxon>Bacilli</taxon>
        <taxon>Lactobacillales</taxon>
        <taxon>Streptococcaceae</taxon>
        <taxon>Streptococcus</taxon>
    </lineage>
</organism>
<dbReference type="AlphaFoldDB" id="A0A6G2D7V8"/>
<accession>A0A6G2D7V8</accession>
<protein>
    <submittedName>
        <fullName evidence="1">IS21 family transposase</fullName>
    </submittedName>
</protein>
<reference evidence="1 2" key="1">
    <citation type="submission" date="2019-11" db="EMBL/GenBank/DDBJ databases">
        <title>Growth characteristics of pneumococcus vary with the chemical composition of the capsule and with environmental conditions.</title>
        <authorList>
            <person name="Tothpal A."/>
            <person name="Desobry K."/>
            <person name="Joshi S."/>
            <person name="Wyllie A.L."/>
            <person name="Weinberger D.M."/>
        </authorList>
    </citation>
    <scope>NUCLEOTIDE SEQUENCE [LARGE SCALE GENOMIC DNA]</scope>
    <source>
        <strain evidence="2">pnumococcus22F</strain>
    </source>
</reference>
<proteinExistence type="predicted"/>
<gene>
    <name evidence="1" type="ORF">GM539_15040</name>
</gene>
<dbReference type="EMBL" id="WNHJ01001130">
    <property type="protein sequence ID" value="MTV64642.1"/>
    <property type="molecule type" value="Genomic_DNA"/>
</dbReference>
<name>A0A6G2D7V8_STREE</name>
<sequence>MRGAAELAGCSHHTVARLVRARDAGQTPGSGASRPKVTDVWLPKIEEWVEASTGRI</sequence>
<dbReference type="Proteomes" id="UP000474228">
    <property type="component" value="Unassembled WGS sequence"/>
</dbReference>
<comment type="caution">
    <text evidence="1">The sequence shown here is derived from an EMBL/GenBank/DDBJ whole genome shotgun (WGS) entry which is preliminary data.</text>
</comment>
<evidence type="ECO:0000313" key="2">
    <source>
        <dbReference type="Proteomes" id="UP000474228"/>
    </source>
</evidence>
<evidence type="ECO:0000313" key="1">
    <source>
        <dbReference type="EMBL" id="MTV64642.1"/>
    </source>
</evidence>
<feature type="non-terminal residue" evidence="1">
    <location>
        <position position="56"/>
    </location>
</feature>